<keyword evidence="1 6" id="KW-0489">Methyltransferase</keyword>
<evidence type="ECO:0000256" key="3">
    <source>
        <dbReference type="ARBA" id="ARBA00022691"/>
    </source>
</evidence>
<keyword evidence="3" id="KW-0949">S-adenosyl-L-methionine</keyword>
<dbReference type="InterPro" id="IPR001077">
    <property type="entry name" value="COMT_C"/>
</dbReference>
<evidence type="ECO:0000256" key="2">
    <source>
        <dbReference type="ARBA" id="ARBA00022679"/>
    </source>
</evidence>
<proteinExistence type="predicted"/>
<name>A0A4R6QNE6_9BURK</name>
<dbReference type="OrthoDB" id="582216at2"/>
<dbReference type="GO" id="GO:0046983">
    <property type="term" value="F:protein dimerization activity"/>
    <property type="evidence" value="ECO:0007669"/>
    <property type="project" value="InterPro"/>
</dbReference>
<dbReference type="Gene3D" id="3.40.50.150">
    <property type="entry name" value="Vaccinia Virus protein VP39"/>
    <property type="match status" value="1"/>
</dbReference>
<dbReference type="SUPFAM" id="SSF46785">
    <property type="entry name" value="Winged helix' DNA-binding domain"/>
    <property type="match status" value="1"/>
</dbReference>
<dbReference type="InterPro" id="IPR016461">
    <property type="entry name" value="COMT-like"/>
</dbReference>
<dbReference type="PROSITE" id="PS51683">
    <property type="entry name" value="SAM_OMT_II"/>
    <property type="match status" value="1"/>
</dbReference>
<dbReference type="GO" id="GO:0008171">
    <property type="term" value="F:O-methyltransferase activity"/>
    <property type="evidence" value="ECO:0007669"/>
    <property type="project" value="InterPro"/>
</dbReference>
<dbReference type="InterPro" id="IPR012967">
    <property type="entry name" value="COMT_dimerisation"/>
</dbReference>
<dbReference type="RefSeq" id="WP_133700911.1">
    <property type="nucleotide sequence ID" value="NZ_SNXS01000003.1"/>
</dbReference>
<dbReference type="InterPro" id="IPR029063">
    <property type="entry name" value="SAM-dependent_MTases_sf"/>
</dbReference>
<evidence type="ECO:0000259" key="4">
    <source>
        <dbReference type="Pfam" id="PF00891"/>
    </source>
</evidence>
<dbReference type="Pfam" id="PF08100">
    <property type="entry name" value="Dimerisation"/>
    <property type="match status" value="1"/>
</dbReference>
<dbReference type="InterPro" id="IPR036390">
    <property type="entry name" value="WH_DNA-bd_sf"/>
</dbReference>
<dbReference type="Pfam" id="PF00891">
    <property type="entry name" value="Methyltransf_2"/>
    <property type="match status" value="1"/>
</dbReference>
<comment type="caution">
    <text evidence="6">The sequence shown here is derived from an EMBL/GenBank/DDBJ whole genome shotgun (WGS) entry which is preliminary data.</text>
</comment>
<evidence type="ECO:0000256" key="1">
    <source>
        <dbReference type="ARBA" id="ARBA00022603"/>
    </source>
</evidence>
<sequence>MYTLSPERILQLEQGFCAAQALVSAIDLGLFTELGKGPRSARQLRRALGLSERAMPDLPDTLVALGLLEREGDDADAVYINTRESSHFLDRRSAAYIGQDLSLAHARAQMLWGRLGDALRTGRAQGEPEVAAELALAPCWDDPAQLAQALSERVDFSAPRRLAHLGGGKAGLCLQLAALHPQLHCCSLDLPGPCEAAREQIAAAGLGGRVSVLPLQLPLQLASQGWPAADLLIVSLLHACSEKQALLAHLHELLPAGGSLLVLDHLIDDERRRNAAGLLASLNMLVEFGEAQAFSAADCKRWCLDAGFASAETLLPAAAWGAGLGAVLARK</sequence>
<keyword evidence="2 6" id="KW-0808">Transferase</keyword>
<dbReference type="FunFam" id="1.10.10.10:FF:000358">
    <property type="entry name" value="Acetylserotonin O-methyltransferase"/>
    <property type="match status" value="1"/>
</dbReference>
<evidence type="ECO:0000313" key="6">
    <source>
        <dbReference type="EMBL" id="TDP71111.1"/>
    </source>
</evidence>
<dbReference type="AlphaFoldDB" id="A0A4R6QNE6"/>
<dbReference type="EMBL" id="SNXS01000003">
    <property type="protein sequence ID" value="TDP71111.1"/>
    <property type="molecule type" value="Genomic_DNA"/>
</dbReference>
<reference evidence="6 7" key="1">
    <citation type="submission" date="2019-03" db="EMBL/GenBank/DDBJ databases">
        <title>Genomic Encyclopedia of Type Strains, Phase IV (KMG-IV): sequencing the most valuable type-strain genomes for metagenomic binning, comparative biology and taxonomic classification.</title>
        <authorList>
            <person name="Goeker M."/>
        </authorList>
    </citation>
    <scope>NUCLEOTIDE SEQUENCE [LARGE SCALE GENOMIC DNA]</scope>
    <source>
        <strain evidence="6 7">DSM 16998</strain>
    </source>
</reference>
<organism evidence="6 7">
    <name type="scientific">Roseateles toxinivorans</name>
    <dbReference type="NCBI Taxonomy" id="270368"/>
    <lineage>
        <taxon>Bacteria</taxon>
        <taxon>Pseudomonadati</taxon>
        <taxon>Pseudomonadota</taxon>
        <taxon>Betaproteobacteria</taxon>
        <taxon>Burkholderiales</taxon>
        <taxon>Sphaerotilaceae</taxon>
        <taxon>Roseateles</taxon>
    </lineage>
</organism>
<keyword evidence="7" id="KW-1185">Reference proteome</keyword>
<dbReference type="SUPFAM" id="SSF53335">
    <property type="entry name" value="S-adenosyl-L-methionine-dependent methyltransferases"/>
    <property type="match status" value="1"/>
</dbReference>
<protein>
    <submittedName>
        <fullName evidence="6">O-methyltransferase</fullName>
    </submittedName>
</protein>
<dbReference type="GO" id="GO:0032259">
    <property type="term" value="P:methylation"/>
    <property type="evidence" value="ECO:0007669"/>
    <property type="project" value="UniProtKB-KW"/>
</dbReference>
<feature type="domain" description="O-methyltransferase dimerisation" evidence="5">
    <location>
        <begin position="11"/>
        <end position="90"/>
    </location>
</feature>
<dbReference type="Proteomes" id="UP000295361">
    <property type="component" value="Unassembled WGS sequence"/>
</dbReference>
<gene>
    <name evidence="6" type="ORF">DES47_10389</name>
</gene>
<dbReference type="InParanoid" id="A0A4R6QNE6"/>
<accession>A0A4R6QNE6</accession>
<evidence type="ECO:0000259" key="5">
    <source>
        <dbReference type="Pfam" id="PF08100"/>
    </source>
</evidence>
<evidence type="ECO:0000313" key="7">
    <source>
        <dbReference type="Proteomes" id="UP000295361"/>
    </source>
</evidence>
<feature type="domain" description="O-methyltransferase C-terminal" evidence="4">
    <location>
        <begin position="150"/>
        <end position="308"/>
    </location>
</feature>
<dbReference type="Gene3D" id="1.10.10.10">
    <property type="entry name" value="Winged helix-like DNA-binding domain superfamily/Winged helix DNA-binding domain"/>
    <property type="match status" value="1"/>
</dbReference>
<dbReference type="InterPro" id="IPR036388">
    <property type="entry name" value="WH-like_DNA-bd_sf"/>
</dbReference>